<keyword evidence="1" id="KW-0677">Repeat</keyword>
<dbReference type="FunFam" id="3.40.50.300:FF:000309">
    <property type="entry name" value="ABC transporter ATP-binding protein"/>
    <property type="match status" value="1"/>
</dbReference>
<keyword evidence="2" id="KW-0547">Nucleotide-binding</keyword>
<dbReference type="PROSITE" id="PS50893">
    <property type="entry name" value="ABC_TRANSPORTER_2"/>
    <property type="match status" value="2"/>
</dbReference>
<dbReference type="Pfam" id="PF00005">
    <property type="entry name" value="ABC_tran"/>
    <property type="match status" value="2"/>
</dbReference>
<dbReference type="InterPro" id="IPR032524">
    <property type="entry name" value="ABC_tran_C"/>
</dbReference>
<dbReference type="InterPro" id="IPR032781">
    <property type="entry name" value="ABC_tran_Xtn"/>
</dbReference>
<dbReference type="InterPro" id="IPR051309">
    <property type="entry name" value="ABCF_ATPase"/>
</dbReference>
<feature type="domain" description="ABC transporter" evidence="5">
    <location>
        <begin position="2"/>
        <end position="229"/>
    </location>
</feature>
<dbReference type="PANTHER" id="PTHR42855">
    <property type="entry name" value="ABC TRANSPORTER ATP-BINDING SUBUNIT"/>
    <property type="match status" value="1"/>
</dbReference>
<evidence type="ECO:0000313" key="6">
    <source>
        <dbReference type="EMBL" id="OIR03682.1"/>
    </source>
</evidence>
<dbReference type="InterPro" id="IPR003439">
    <property type="entry name" value="ABC_transporter-like_ATP-bd"/>
</dbReference>
<dbReference type="PANTHER" id="PTHR42855:SF2">
    <property type="entry name" value="DRUG RESISTANCE ABC TRANSPORTER,ATP-BINDING PROTEIN"/>
    <property type="match status" value="1"/>
</dbReference>
<evidence type="ECO:0000256" key="1">
    <source>
        <dbReference type="ARBA" id="ARBA00022737"/>
    </source>
</evidence>
<evidence type="ECO:0000256" key="2">
    <source>
        <dbReference type="ARBA" id="ARBA00022741"/>
    </source>
</evidence>
<sequence>MLTIADISKSYGTRTLFEEVSLFIKKNDRLGLVGPNGAGKSTLFKIILGEESADDGTITWERGADFGFLPQQSEPAGDETILQIALGHGRVDGDDNVHDVHHEIDYTTEPRAKRILAGLGFREDDHHRPARTFSGGWVMRAHLARLLVREPALLLLDEPTNHLDLSALLWFQDYLSRYPGGLVIISHDRAFLNMLCNGILELRNRTLYRWTGNYDDYLVQKEAHREQQLTVFKNQQREIAHLQRFVDRFGAKASLASRAKSKEKQIERLLDDAVEAPEDDLVKINFRFPQPPRSGLKVVTVEDVTQAYGDHIVYRGLNFHAERGERLVLVGPNGAGKSTLLKILAGVIPIQAGSVDFGSNVKAGYFAQNRADTLDLKNTVLQEAMSMREENPAVTEQTARTLLGGFLFRKDDVFKPVSVLSGGERSRLALVKLLLAPPNLLLMDEPTTHLDMASIDALVAALRQYEGTLIFISHDVYFIRAVARKVLHVDSGRLTSYAGDYDYYLDKSRAGDARGALTAGFTDGRPRETPKDDSPDSGSAESRRSGPKTKEQKRAEALARAAKAAPLKAARARVFELETQIASCEKRQAEIAAELEAPETYNSPGKPQTLNRELATVTDRLQAATAEWEKASVELQRLES</sequence>
<gene>
    <name evidence="6" type="primary">yheS_3</name>
    <name evidence="6" type="ORF">GALL_143050</name>
</gene>
<dbReference type="GO" id="GO:0003677">
    <property type="term" value="F:DNA binding"/>
    <property type="evidence" value="ECO:0007669"/>
    <property type="project" value="InterPro"/>
</dbReference>
<reference evidence="6" key="1">
    <citation type="submission" date="2016-10" db="EMBL/GenBank/DDBJ databases">
        <title>Sequence of Gallionella enrichment culture.</title>
        <authorList>
            <person name="Poehlein A."/>
            <person name="Muehling M."/>
            <person name="Daniel R."/>
        </authorList>
    </citation>
    <scope>NUCLEOTIDE SEQUENCE</scope>
</reference>
<dbReference type="InterPro" id="IPR017871">
    <property type="entry name" value="ABC_transporter-like_CS"/>
</dbReference>
<dbReference type="AlphaFoldDB" id="A0A1J5S6D2"/>
<feature type="domain" description="ABC transporter" evidence="5">
    <location>
        <begin position="299"/>
        <end position="516"/>
    </location>
</feature>
<dbReference type="GO" id="GO:0005524">
    <property type="term" value="F:ATP binding"/>
    <property type="evidence" value="ECO:0007669"/>
    <property type="project" value="UniProtKB-KW"/>
</dbReference>
<dbReference type="FunFam" id="3.40.50.300:FF:000011">
    <property type="entry name" value="Putative ABC transporter ATP-binding component"/>
    <property type="match status" value="1"/>
</dbReference>
<dbReference type="PROSITE" id="PS00211">
    <property type="entry name" value="ABC_TRANSPORTER_1"/>
    <property type="match status" value="1"/>
</dbReference>
<dbReference type="Gene3D" id="1.10.287.380">
    <property type="entry name" value="Valyl-tRNA synthetase, C-terminal domain"/>
    <property type="match status" value="1"/>
</dbReference>
<dbReference type="InterPro" id="IPR003593">
    <property type="entry name" value="AAA+_ATPase"/>
</dbReference>
<name>A0A1J5S6D2_9ZZZZ</name>
<keyword evidence="3 6" id="KW-0067">ATP-binding</keyword>
<evidence type="ECO:0000259" key="5">
    <source>
        <dbReference type="PROSITE" id="PS50893"/>
    </source>
</evidence>
<feature type="region of interest" description="Disordered" evidence="4">
    <location>
        <begin position="516"/>
        <end position="555"/>
    </location>
</feature>
<comment type="caution">
    <text evidence="6">The sequence shown here is derived from an EMBL/GenBank/DDBJ whole genome shotgun (WGS) entry which is preliminary data.</text>
</comment>
<evidence type="ECO:0000256" key="4">
    <source>
        <dbReference type="SAM" id="MobiDB-lite"/>
    </source>
</evidence>
<dbReference type="Pfam" id="PF12848">
    <property type="entry name" value="ABC_tran_Xtn"/>
    <property type="match status" value="1"/>
</dbReference>
<dbReference type="GO" id="GO:0016887">
    <property type="term" value="F:ATP hydrolysis activity"/>
    <property type="evidence" value="ECO:0007669"/>
    <property type="project" value="InterPro"/>
</dbReference>
<dbReference type="InterPro" id="IPR027417">
    <property type="entry name" value="P-loop_NTPase"/>
</dbReference>
<protein>
    <submittedName>
        <fullName evidence="6">Putative ABC transporter ATP-binding protein YheS</fullName>
    </submittedName>
</protein>
<organism evidence="6">
    <name type="scientific">mine drainage metagenome</name>
    <dbReference type="NCBI Taxonomy" id="410659"/>
    <lineage>
        <taxon>unclassified sequences</taxon>
        <taxon>metagenomes</taxon>
        <taxon>ecological metagenomes</taxon>
    </lineage>
</organism>
<dbReference type="Gene3D" id="3.40.50.300">
    <property type="entry name" value="P-loop containing nucleotide triphosphate hydrolases"/>
    <property type="match status" value="2"/>
</dbReference>
<dbReference type="SMART" id="SM00382">
    <property type="entry name" value="AAA"/>
    <property type="match status" value="2"/>
</dbReference>
<proteinExistence type="predicted"/>
<feature type="compositionally biased region" description="Basic and acidic residues" evidence="4">
    <location>
        <begin position="541"/>
        <end position="555"/>
    </location>
</feature>
<dbReference type="EMBL" id="MLJW01000064">
    <property type="protein sequence ID" value="OIR03682.1"/>
    <property type="molecule type" value="Genomic_DNA"/>
</dbReference>
<dbReference type="CDD" id="cd03221">
    <property type="entry name" value="ABCF_EF-3"/>
    <property type="match status" value="2"/>
</dbReference>
<dbReference type="InterPro" id="IPR037118">
    <property type="entry name" value="Val-tRNA_synth_C_sf"/>
</dbReference>
<feature type="compositionally biased region" description="Basic and acidic residues" evidence="4">
    <location>
        <begin position="524"/>
        <end position="534"/>
    </location>
</feature>
<dbReference type="SUPFAM" id="SSF52540">
    <property type="entry name" value="P-loop containing nucleoside triphosphate hydrolases"/>
    <property type="match status" value="2"/>
</dbReference>
<evidence type="ECO:0000256" key="3">
    <source>
        <dbReference type="ARBA" id="ARBA00022840"/>
    </source>
</evidence>
<accession>A0A1J5S6D2</accession>
<dbReference type="Pfam" id="PF16326">
    <property type="entry name" value="ABC_tran_CTD"/>
    <property type="match status" value="1"/>
</dbReference>